<sequence>MSKSFILILGGARSGKSRFAQQTAKRLGEKVLFVATGQPLDEEMASRIEEHKRMRPKNWRTLEIDGKVGQKLKGQIGDAEVVLLDCLTLLVSNILTREGREPFSSPSTGEDEGEGENGEAISEAEKQVMAEVKELIECIDKHKGIFIVVSNEVGLGLVPENKLGRVYRDLLGKANQLLAQHADEVYFMASGIPVKIKG</sequence>
<comment type="pathway">
    <text evidence="5">Cofactor biosynthesis; adenosylcobalamin biosynthesis; adenosylcobalamin from cob(II)yrinate a,c-diamide: step 6/7.</text>
</comment>
<dbReference type="GO" id="GO:0008820">
    <property type="term" value="F:cobinamide phosphate guanylyltransferase activity"/>
    <property type="evidence" value="ECO:0007669"/>
    <property type="project" value="UniProtKB-EC"/>
</dbReference>
<comment type="catalytic activity">
    <reaction evidence="2">
        <text>adenosylcob(III)inamide phosphate + GTP + H(+) = adenosylcob(III)inamide-GDP + diphosphate</text>
        <dbReference type="Rhea" id="RHEA:22712"/>
        <dbReference type="ChEBI" id="CHEBI:15378"/>
        <dbReference type="ChEBI" id="CHEBI:33019"/>
        <dbReference type="ChEBI" id="CHEBI:37565"/>
        <dbReference type="ChEBI" id="CHEBI:58502"/>
        <dbReference type="ChEBI" id="CHEBI:60487"/>
        <dbReference type="EC" id="2.7.7.62"/>
    </reaction>
</comment>
<evidence type="ECO:0000256" key="5">
    <source>
        <dbReference type="ARBA" id="ARBA00004692"/>
    </source>
</evidence>
<comment type="catalytic activity">
    <reaction evidence="1">
        <text>adenosylcob(III)inamide + ATP = adenosylcob(III)inamide phosphate + ADP + H(+)</text>
        <dbReference type="Rhea" id="RHEA:15769"/>
        <dbReference type="ChEBI" id="CHEBI:2480"/>
        <dbReference type="ChEBI" id="CHEBI:15378"/>
        <dbReference type="ChEBI" id="CHEBI:30616"/>
        <dbReference type="ChEBI" id="CHEBI:58502"/>
        <dbReference type="ChEBI" id="CHEBI:456216"/>
        <dbReference type="EC" id="2.7.1.156"/>
    </reaction>
</comment>
<comment type="similarity">
    <text evidence="7">Belongs to the CobU/CobP family.</text>
</comment>
<comment type="catalytic activity">
    <reaction evidence="3">
        <text>adenosylcob(III)inamide + GTP = adenosylcob(III)inamide phosphate + GDP + H(+)</text>
        <dbReference type="Rhea" id="RHEA:15765"/>
        <dbReference type="ChEBI" id="CHEBI:2480"/>
        <dbReference type="ChEBI" id="CHEBI:15378"/>
        <dbReference type="ChEBI" id="CHEBI:37565"/>
        <dbReference type="ChEBI" id="CHEBI:58189"/>
        <dbReference type="ChEBI" id="CHEBI:58502"/>
        <dbReference type="EC" id="2.7.1.156"/>
    </reaction>
</comment>
<evidence type="ECO:0000256" key="3">
    <source>
        <dbReference type="ARBA" id="ARBA00001522"/>
    </source>
</evidence>
<evidence type="ECO:0000256" key="4">
    <source>
        <dbReference type="ARBA" id="ARBA00003889"/>
    </source>
</evidence>
<gene>
    <name evidence="19" type="ORF">S06H3_09766</name>
</gene>
<comment type="caution">
    <text evidence="19">The sequence shown here is derived from an EMBL/GenBank/DDBJ whole genome shotgun (WGS) entry which is preliminary data.</text>
</comment>
<evidence type="ECO:0000256" key="14">
    <source>
        <dbReference type="ARBA" id="ARBA00022840"/>
    </source>
</evidence>
<keyword evidence="15" id="KW-0342">GTP-binding</keyword>
<dbReference type="Gene3D" id="3.40.50.300">
    <property type="entry name" value="P-loop containing nucleotide triphosphate hydrolases"/>
    <property type="match status" value="1"/>
</dbReference>
<proteinExistence type="inferred from homology"/>
<evidence type="ECO:0000256" key="17">
    <source>
        <dbReference type="ARBA" id="ARBA00030571"/>
    </source>
</evidence>
<dbReference type="GO" id="GO:0009236">
    <property type="term" value="P:cobalamin biosynthetic process"/>
    <property type="evidence" value="ECO:0007669"/>
    <property type="project" value="UniProtKB-KW"/>
</dbReference>
<evidence type="ECO:0000256" key="2">
    <source>
        <dbReference type="ARBA" id="ARBA00000711"/>
    </source>
</evidence>
<accession>X1LE95</accession>
<dbReference type="AlphaFoldDB" id="X1LE95"/>
<evidence type="ECO:0000256" key="9">
    <source>
        <dbReference type="ARBA" id="ARBA00012523"/>
    </source>
</evidence>
<evidence type="ECO:0000256" key="6">
    <source>
        <dbReference type="ARBA" id="ARBA00005159"/>
    </source>
</evidence>
<dbReference type="CDD" id="cd00544">
    <property type="entry name" value="CobU"/>
    <property type="match status" value="1"/>
</dbReference>
<evidence type="ECO:0000256" key="8">
    <source>
        <dbReference type="ARBA" id="ARBA00012016"/>
    </source>
</evidence>
<dbReference type="SUPFAM" id="SSF52540">
    <property type="entry name" value="P-loop containing nucleoside triphosphate hydrolases"/>
    <property type="match status" value="1"/>
</dbReference>
<dbReference type="PANTHER" id="PTHR34848">
    <property type="match status" value="1"/>
</dbReference>
<evidence type="ECO:0000256" key="13">
    <source>
        <dbReference type="ARBA" id="ARBA00022777"/>
    </source>
</evidence>
<keyword evidence="12" id="KW-0547">Nucleotide-binding</keyword>
<evidence type="ECO:0000256" key="10">
    <source>
        <dbReference type="ARBA" id="ARBA00022573"/>
    </source>
</evidence>
<dbReference type="GO" id="GO:0005524">
    <property type="term" value="F:ATP binding"/>
    <property type="evidence" value="ECO:0007669"/>
    <property type="project" value="UniProtKB-KW"/>
</dbReference>
<dbReference type="Pfam" id="PF02283">
    <property type="entry name" value="CobU"/>
    <property type="match status" value="1"/>
</dbReference>
<dbReference type="EMBL" id="BARV01004374">
    <property type="protein sequence ID" value="GAI17617.1"/>
    <property type="molecule type" value="Genomic_DNA"/>
</dbReference>
<dbReference type="EC" id="2.7.7.62" evidence="9"/>
<evidence type="ECO:0000313" key="19">
    <source>
        <dbReference type="EMBL" id="GAI17617.1"/>
    </source>
</evidence>
<dbReference type="InterPro" id="IPR027417">
    <property type="entry name" value="P-loop_NTPase"/>
</dbReference>
<evidence type="ECO:0000256" key="12">
    <source>
        <dbReference type="ARBA" id="ARBA00022741"/>
    </source>
</evidence>
<keyword evidence="11" id="KW-0808">Transferase</keyword>
<reference evidence="19" key="1">
    <citation type="journal article" date="2014" name="Front. Microbiol.">
        <title>High frequency of phylogenetically diverse reductive dehalogenase-homologous genes in deep subseafloor sedimentary metagenomes.</title>
        <authorList>
            <person name="Kawai M."/>
            <person name="Futagami T."/>
            <person name="Toyoda A."/>
            <person name="Takaki Y."/>
            <person name="Nishi S."/>
            <person name="Hori S."/>
            <person name="Arai W."/>
            <person name="Tsubouchi T."/>
            <person name="Morono Y."/>
            <person name="Uchiyama I."/>
            <person name="Ito T."/>
            <person name="Fujiyama A."/>
            <person name="Inagaki F."/>
            <person name="Takami H."/>
        </authorList>
    </citation>
    <scope>NUCLEOTIDE SEQUENCE</scope>
    <source>
        <strain evidence="19">Expedition CK06-06</strain>
    </source>
</reference>
<dbReference type="NCBIfam" id="NF004469">
    <property type="entry name" value="PRK05800.1"/>
    <property type="match status" value="1"/>
</dbReference>
<dbReference type="GO" id="GO:0005525">
    <property type="term" value="F:GTP binding"/>
    <property type="evidence" value="ECO:0007669"/>
    <property type="project" value="UniProtKB-KW"/>
</dbReference>
<organism evidence="19">
    <name type="scientific">marine sediment metagenome</name>
    <dbReference type="NCBI Taxonomy" id="412755"/>
    <lineage>
        <taxon>unclassified sequences</taxon>
        <taxon>metagenomes</taxon>
        <taxon>ecological metagenomes</taxon>
    </lineage>
</organism>
<dbReference type="EC" id="2.7.1.156" evidence="8"/>
<keyword evidence="14" id="KW-0067">ATP-binding</keyword>
<dbReference type="GO" id="GO:0043752">
    <property type="term" value="F:adenosylcobinamide kinase activity"/>
    <property type="evidence" value="ECO:0007669"/>
    <property type="project" value="UniProtKB-EC"/>
</dbReference>
<comment type="pathway">
    <text evidence="6">Cofactor biosynthesis; adenosylcobalamin biosynthesis; adenosylcobalamin from cob(II)yrinate a,c-diamide: step 5/7.</text>
</comment>
<dbReference type="PANTHER" id="PTHR34848:SF1">
    <property type="entry name" value="BIFUNCTIONAL ADENOSYLCOBALAMIN BIOSYNTHESIS PROTEIN COBU"/>
    <property type="match status" value="1"/>
</dbReference>
<name>X1LE95_9ZZZZ</name>
<keyword evidence="10" id="KW-0169">Cobalamin biosynthesis</keyword>
<comment type="function">
    <text evidence="4">Catalyzes ATP-dependent phosphorylation of adenosylcobinamide and addition of GMP to adenosylcobinamide phosphate.</text>
</comment>
<evidence type="ECO:0000256" key="7">
    <source>
        <dbReference type="ARBA" id="ARBA00007490"/>
    </source>
</evidence>
<protein>
    <recommendedName>
        <fullName evidence="16">Adenosylcobinamide kinase</fullName>
        <ecNumber evidence="8">2.7.1.156</ecNumber>
        <ecNumber evidence="9">2.7.7.62</ecNumber>
    </recommendedName>
    <alternativeName>
        <fullName evidence="17">Adenosylcobinamide-phosphate guanylyltransferase</fullName>
    </alternativeName>
</protein>
<dbReference type="PIRSF" id="PIRSF006135">
    <property type="entry name" value="CobU"/>
    <property type="match status" value="1"/>
</dbReference>
<evidence type="ECO:0000256" key="1">
    <source>
        <dbReference type="ARBA" id="ARBA00000312"/>
    </source>
</evidence>
<evidence type="ECO:0000256" key="16">
    <source>
        <dbReference type="ARBA" id="ARBA00029570"/>
    </source>
</evidence>
<dbReference type="InterPro" id="IPR003203">
    <property type="entry name" value="CobU/CobP"/>
</dbReference>
<keyword evidence="13" id="KW-0418">Kinase</keyword>
<feature type="region of interest" description="Disordered" evidence="18">
    <location>
        <begin position="100"/>
        <end position="119"/>
    </location>
</feature>
<evidence type="ECO:0000256" key="18">
    <source>
        <dbReference type="SAM" id="MobiDB-lite"/>
    </source>
</evidence>
<evidence type="ECO:0000256" key="15">
    <source>
        <dbReference type="ARBA" id="ARBA00023134"/>
    </source>
</evidence>
<evidence type="ECO:0000256" key="11">
    <source>
        <dbReference type="ARBA" id="ARBA00022679"/>
    </source>
</evidence>